<gene>
    <name evidence="9" type="ORF">NIES23_61760</name>
</gene>
<proteinExistence type="inferred from homology"/>
<evidence type="ECO:0000259" key="8">
    <source>
        <dbReference type="Pfam" id="PF12965"/>
    </source>
</evidence>
<dbReference type="CDD" id="cd03418">
    <property type="entry name" value="GRX_GRXb_1_3_like"/>
    <property type="match status" value="1"/>
</dbReference>
<dbReference type="InterPro" id="IPR014025">
    <property type="entry name" value="Glutaredoxin_subgr"/>
</dbReference>
<evidence type="ECO:0000256" key="1">
    <source>
        <dbReference type="ARBA" id="ARBA00002549"/>
    </source>
</evidence>
<organism evidence="9 10">
    <name type="scientific">Trichormus variabilis NIES-23</name>
    <dbReference type="NCBI Taxonomy" id="1973479"/>
    <lineage>
        <taxon>Bacteria</taxon>
        <taxon>Bacillati</taxon>
        <taxon>Cyanobacteriota</taxon>
        <taxon>Cyanophyceae</taxon>
        <taxon>Nostocales</taxon>
        <taxon>Nostocaceae</taxon>
        <taxon>Trichormus</taxon>
    </lineage>
</organism>
<dbReference type="Pfam" id="PF00462">
    <property type="entry name" value="Glutaredoxin"/>
    <property type="match status" value="1"/>
</dbReference>
<dbReference type="SUPFAM" id="SSF52833">
    <property type="entry name" value="Thioredoxin-like"/>
    <property type="match status" value="1"/>
</dbReference>
<dbReference type="PANTHER" id="PTHR34985:SF1">
    <property type="entry name" value="SLR0554 PROTEIN"/>
    <property type="match status" value="1"/>
</dbReference>
<name>A0A1Z4KWP1_ANAVA</name>
<evidence type="ECO:0000256" key="3">
    <source>
        <dbReference type="ARBA" id="ARBA00022448"/>
    </source>
</evidence>
<accession>A0A1Z4KWP1</accession>
<dbReference type="GO" id="GO:0045454">
    <property type="term" value="P:cell redox homeostasis"/>
    <property type="evidence" value="ECO:0007669"/>
    <property type="project" value="InterPro"/>
</dbReference>
<dbReference type="Proteomes" id="UP000217507">
    <property type="component" value="Plasmid Plasmid3 dna"/>
</dbReference>
<dbReference type="FunFam" id="3.40.30.10:FF:000018">
    <property type="entry name" value="Glutaredoxin"/>
    <property type="match status" value="1"/>
</dbReference>
<dbReference type="InterPro" id="IPR011767">
    <property type="entry name" value="GLR_AS"/>
</dbReference>
<keyword evidence="4" id="KW-0249">Electron transport</keyword>
<dbReference type="Pfam" id="PF12965">
    <property type="entry name" value="DUF3854"/>
    <property type="match status" value="1"/>
</dbReference>
<evidence type="ECO:0000256" key="4">
    <source>
        <dbReference type="ARBA" id="ARBA00022982"/>
    </source>
</evidence>
<evidence type="ECO:0000313" key="9">
    <source>
        <dbReference type="EMBL" id="BAY73348.1"/>
    </source>
</evidence>
<evidence type="ECO:0000259" key="7">
    <source>
        <dbReference type="Pfam" id="PF00462"/>
    </source>
</evidence>
<dbReference type="PRINTS" id="PR00160">
    <property type="entry name" value="GLUTAREDOXIN"/>
</dbReference>
<sequence>MHANNLEPHHLQEWLNSGVDEELIFLNVRSLSGTTPYEYLFYSDKISRRNDGRLRDRDLNRYQHIEKGGWWCNGIDPLNDYMQMMWGCFKPDKPRRDTQKFYKFIKYEHPYKEQIRAFFLKVTKKIWARVSNRSGIPITDEDLMHPWGFWYWVWKNNVPVTIVEGVKKAGCLLSAGYAAIAIPGVNAGYRTLQDEYGKTIGKASLIPELKHFATPGRQINICFDHDTKLETVQRVRTAISRMGRLFVGKGCELRVIDLPGPDKGVDDFVVAQGQTAFHALYNTAEALALWEIKLFTLLTYPPAIAMNQRFLGGLIAPEGEKLIVLKAPKGTGKTEWLTHEVAKAHDQRRRVLIITHRIQLGEALCDRFGVDYVSELYTSDTGGLFGFGVCVDSLHKDSQARFDPNDWSNDVVIIDECDQVFWHLLNSTTDVQKRRVSILRNFKQLVQNVLGSEHGKIYLSSADVSDTDVKYILSLAGEYKVNPFVIVNNYQSVSGKCYNYSGSNPKNLIGGLTSQFIILSTSKIKIMLNFLNQLLGRSPEKVKANVEIYTWQTCPYCIRAKILLWWKGVQFTEYKIDGDEAARTKMAERANGRRTVPQIFINNQHIGGCDDLHELDTKGQLDPLLGQPG</sequence>
<evidence type="ECO:0000256" key="6">
    <source>
        <dbReference type="ARBA" id="ARBA00023284"/>
    </source>
</evidence>
<feature type="domain" description="DUF3854" evidence="8">
    <location>
        <begin position="149"/>
        <end position="275"/>
    </location>
</feature>
<dbReference type="PROSITE" id="PS00195">
    <property type="entry name" value="GLUTAREDOXIN_1"/>
    <property type="match status" value="1"/>
</dbReference>
<protein>
    <submittedName>
        <fullName evidence="9">Uncharacterized protein</fullName>
    </submittedName>
</protein>
<dbReference type="SUPFAM" id="SSF52540">
    <property type="entry name" value="P-loop containing nucleoside triphosphate hydrolases"/>
    <property type="match status" value="1"/>
</dbReference>
<dbReference type="NCBIfam" id="TIGR02181">
    <property type="entry name" value="GRX_bact"/>
    <property type="match status" value="1"/>
</dbReference>
<dbReference type="InterPro" id="IPR027417">
    <property type="entry name" value="P-loop_NTPase"/>
</dbReference>
<dbReference type="PANTHER" id="PTHR34985">
    <property type="entry name" value="SLR0554 PROTEIN"/>
    <property type="match status" value="1"/>
</dbReference>
<dbReference type="AlphaFoldDB" id="A0A1Z4KWP1"/>
<keyword evidence="5" id="KW-1015">Disulfide bond</keyword>
<dbReference type="InterPro" id="IPR036249">
    <property type="entry name" value="Thioredoxin-like_sf"/>
</dbReference>
<evidence type="ECO:0000313" key="10">
    <source>
        <dbReference type="Proteomes" id="UP000217507"/>
    </source>
</evidence>
<reference evidence="9 10" key="1">
    <citation type="submission" date="2017-06" db="EMBL/GenBank/DDBJ databases">
        <title>Genome sequencing of cyanobaciteial culture collection at National Institute for Environmental Studies (NIES).</title>
        <authorList>
            <person name="Hirose Y."/>
            <person name="Shimura Y."/>
            <person name="Fujisawa T."/>
            <person name="Nakamura Y."/>
            <person name="Kawachi M."/>
        </authorList>
    </citation>
    <scope>NUCLEOTIDE SEQUENCE [LARGE SCALE GENOMIC DNA]</scope>
    <source>
        <strain evidence="9 10">NIES-23</strain>
        <plasmid evidence="10">Plasmid Plasmid3 dna</plasmid>
    </source>
</reference>
<geneLocation type="plasmid" evidence="9">
    <name>plasmid3</name>
</geneLocation>
<keyword evidence="3" id="KW-0813">Transport</keyword>
<dbReference type="InterPro" id="IPR002109">
    <property type="entry name" value="Glutaredoxin"/>
</dbReference>
<dbReference type="InterPro" id="IPR011900">
    <property type="entry name" value="GRX_bact"/>
</dbReference>
<evidence type="ECO:0000256" key="2">
    <source>
        <dbReference type="ARBA" id="ARBA00007787"/>
    </source>
</evidence>
<evidence type="ECO:0000256" key="5">
    <source>
        <dbReference type="ARBA" id="ARBA00023157"/>
    </source>
</evidence>
<comment type="function">
    <text evidence="1">Has a glutathione-disulfide oxidoreductase activity in the presence of NADPH and glutathione reductase. Reduces low molecular weight disulfides and proteins.</text>
</comment>
<keyword evidence="6" id="KW-0676">Redox-active center</keyword>
<dbReference type="Gene3D" id="3.40.30.10">
    <property type="entry name" value="Glutaredoxin"/>
    <property type="match status" value="1"/>
</dbReference>
<feature type="domain" description="Glutaredoxin" evidence="7">
    <location>
        <begin position="546"/>
        <end position="606"/>
    </location>
</feature>
<keyword evidence="9" id="KW-0614">Plasmid</keyword>
<dbReference type="EMBL" id="AP018219">
    <property type="protein sequence ID" value="BAY73348.1"/>
    <property type="molecule type" value="Genomic_DNA"/>
</dbReference>
<comment type="similarity">
    <text evidence="2">Belongs to the glutaredoxin family.</text>
</comment>
<dbReference type="InterPro" id="IPR024385">
    <property type="entry name" value="DUF3854"/>
</dbReference>
<dbReference type="PROSITE" id="PS51354">
    <property type="entry name" value="GLUTAREDOXIN_2"/>
    <property type="match status" value="1"/>
</dbReference>